<organism evidence="5 6">
    <name type="scientific">Anaerolinea thermolimosa</name>
    <dbReference type="NCBI Taxonomy" id="229919"/>
    <lineage>
        <taxon>Bacteria</taxon>
        <taxon>Bacillati</taxon>
        <taxon>Chloroflexota</taxon>
        <taxon>Anaerolineae</taxon>
        <taxon>Anaerolineales</taxon>
        <taxon>Anaerolineaceae</taxon>
        <taxon>Anaerolinea</taxon>
    </lineage>
</organism>
<evidence type="ECO:0000313" key="6">
    <source>
        <dbReference type="Proteomes" id="UP000264141"/>
    </source>
</evidence>
<dbReference type="InterPro" id="IPR000524">
    <property type="entry name" value="Tscrpt_reg_HTH_GntR"/>
</dbReference>
<keyword evidence="3" id="KW-0804">Transcription</keyword>
<keyword evidence="1" id="KW-0805">Transcription regulation</keyword>
<evidence type="ECO:0000256" key="1">
    <source>
        <dbReference type="ARBA" id="ARBA00023015"/>
    </source>
</evidence>
<dbReference type="SUPFAM" id="SSF46785">
    <property type="entry name" value="Winged helix' DNA-binding domain"/>
    <property type="match status" value="1"/>
</dbReference>
<evidence type="ECO:0000256" key="3">
    <source>
        <dbReference type="ARBA" id="ARBA00023163"/>
    </source>
</evidence>
<dbReference type="STRING" id="229919.GCA_001050195_03179"/>
<evidence type="ECO:0000256" key="2">
    <source>
        <dbReference type="ARBA" id="ARBA00023125"/>
    </source>
</evidence>
<dbReference type="CDD" id="cd07377">
    <property type="entry name" value="WHTH_GntR"/>
    <property type="match status" value="1"/>
</dbReference>
<protein>
    <submittedName>
        <fullName evidence="5">GntR family transcriptional regulator</fullName>
    </submittedName>
</protein>
<dbReference type="PANTHER" id="PTHR38445:SF9">
    <property type="entry name" value="HTH-TYPE TRANSCRIPTIONAL REPRESSOR YTRA"/>
    <property type="match status" value="1"/>
</dbReference>
<dbReference type="AlphaFoldDB" id="A0A3D1JGF9"/>
<gene>
    <name evidence="5" type="ORF">DEQ80_03220</name>
</gene>
<dbReference type="InterPro" id="IPR036390">
    <property type="entry name" value="WH_DNA-bd_sf"/>
</dbReference>
<dbReference type="SMART" id="SM00345">
    <property type="entry name" value="HTH_GNTR"/>
    <property type="match status" value="1"/>
</dbReference>
<comment type="caution">
    <text evidence="5">The sequence shown here is derived from an EMBL/GenBank/DDBJ whole genome shotgun (WGS) entry which is preliminary data.</text>
</comment>
<name>A0A3D1JGF9_9CHLR</name>
<dbReference type="InterPro" id="IPR036388">
    <property type="entry name" value="WH-like_DNA-bd_sf"/>
</dbReference>
<dbReference type="OrthoDB" id="163333at2"/>
<dbReference type="EMBL" id="DPBP01000014">
    <property type="protein sequence ID" value="HCE16848.1"/>
    <property type="molecule type" value="Genomic_DNA"/>
</dbReference>
<keyword evidence="2" id="KW-0238">DNA-binding</keyword>
<dbReference type="Pfam" id="PF00392">
    <property type="entry name" value="GntR"/>
    <property type="match status" value="1"/>
</dbReference>
<reference evidence="5 6" key="1">
    <citation type="journal article" date="2018" name="Nat. Biotechnol.">
        <title>A standardized bacterial taxonomy based on genome phylogeny substantially revises the tree of life.</title>
        <authorList>
            <person name="Parks D.H."/>
            <person name="Chuvochina M."/>
            <person name="Waite D.W."/>
            <person name="Rinke C."/>
            <person name="Skarshewski A."/>
            <person name="Chaumeil P.A."/>
            <person name="Hugenholtz P."/>
        </authorList>
    </citation>
    <scope>NUCLEOTIDE SEQUENCE [LARGE SCALE GENOMIC DNA]</scope>
    <source>
        <strain evidence="5">UBA8781</strain>
    </source>
</reference>
<accession>A0A3D1JGF9</accession>
<dbReference type="PANTHER" id="PTHR38445">
    <property type="entry name" value="HTH-TYPE TRANSCRIPTIONAL REPRESSOR YTRA"/>
    <property type="match status" value="1"/>
</dbReference>
<evidence type="ECO:0000313" key="5">
    <source>
        <dbReference type="EMBL" id="HCE16848.1"/>
    </source>
</evidence>
<dbReference type="Gene3D" id="1.10.10.10">
    <property type="entry name" value="Winged helix-like DNA-binding domain superfamily/Winged helix DNA-binding domain"/>
    <property type="match status" value="1"/>
</dbReference>
<dbReference type="GO" id="GO:0003700">
    <property type="term" value="F:DNA-binding transcription factor activity"/>
    <property type="evidence" value="ECO:0007669"/>
    <property type="project" value="InterPro"/>
</dbReference>
<proteinExistence type="predicted"/>
<sequence>MYGGQTLTVELHFQLDFRSGTPIYEQIVEEVRRRIHGGQLKPGDQLPTVRQLALELRVNFNTVARAYRILDEAGMISTQQGRGTYILAPPDADHGERLRQVTLEHLAEDFAQQALRLGYSPRVIREAFEKALLRGLSDESNG</sequence>
<dbReference type="GO" id="GO:0003677">
    <property type="term" value="F:DNA binding"/>
    <property type="evidence" value="ECO:0007669"/>
    <property type="project" value="UniProtKB-KW"/>
</dbReference>
<dbReference type="PROSITE" id="PS50949">
    <property type="entry name" value="HTH_GNTR"/>
    <property type="match status" value="1"/>
</dbReference>
<dbReference type="Proteomes" id="UP000264141">
    <property type="component" value="Unassembled WGS sequence"/>
</dbReference>
<feature type="domain" description="HTH gntR-type" evidence="4">
    <location>
        <begin position="21"/>
        <end position="89"/>
    </location>
</feature>
<evidence type="ECO:0000259" key="4">
    <source>
        <dbReference type="PROSITE" id="PS50949"/>
    </source>
</evidence>